<dbReference type="Proteomes" id="UP000239554">
    <property type="component" value="Chromosome"/>
</dbReference>
<dbReference type="Proteomes" id="UP000250671">
    <property type="component" value="Unassembled WGS sequence"/>
</dbReference>
<name>A0A0P7MG10_ECOLX</name>
<evidence type="ECO:0000313" key="3">
    <source>
        <dbReference type="EMBL" id="SQP82287.1"/>
    </source>
</evidence>
<dbReference type="EMBL" id="LDYI01000066">
    <property type="protein sequence ID" value="KPO14018.1"/>
    <property type="molecule type" value="Genomic_DNA"/>
</dbReference>
<dbReference type="PATRIC" id="fig|562.7813.peg.2637"/>
<evidence type="ECO:0000313" key="1">
    <source>
        <dbReference type="EMBL" id="AUY05187.1"/>
    </source>
</evidence>
<sequence length="119" mass="13782">MNFNSRLESRYSYELMKKASEYSELYGDNLIQLGLEDGIYFYKGMAIGDVFGLARYSDWTICNPECEVIPQDDLIEKMKSFNSSFIVISKRSYANFNPEKYPKFKVLMDTPNGILIAIK</sequence>
<evidence type="ECO:0000313" key="4">
    <source>
        <dbReference type="Proteomes" id="UP000050556"/>
    </source>
</evidence>
<dbReference type="EMBL" id="UCZA01000014">
    <property type="protein sequence ID" value="SQP82287.1"/>
    <property type="molecule type" value="Genomic_DNA"/>
</dbReference>
<evidence type="ECO:0000313" key="6">
    <source>
        <dbReference type="Proteomes" id="UP000250671"/>
    </source>
</evidence>
<dbReference type="Proteomes" id="UP000050556">
    <property type="component" value="Unassembled WGS sequence"/>
</dbReference>
<reference evidence="3 6" key="3">
    <citation type="submission" date="2018-06" db="EMBL/GenBank/DDBJ databases">
        <authorList>
            <consortium name="Pathogen Informatics"/>
            <person name="Doyle S."/>
        </authorList>
    </citation>
    <scope>NUCLEOTIDE SEQUENCE [LARGE SCALE GENOMIC DNA]</scope>
    <source>
        <strain evidence="3 6">VREC0535</strain>
    </source>
</reference>
<reference evidence="2 4" key="1">
    <citation type="journal article" date="2015" name="Front. Microbiol.">
        <title>Genetic determinants of heat resistance in Escherichia coli.</title>
        <authorList>
            <person name="Mercer R.G."/>
            <person name="Zheng J."/>
            <person name="Garcia-Hernandez R."/>
            <person name="Ruan L."/>
            <person name="Ganzle M.G."/>
            <person name="McMullen L.M."/>
        </authorList>
    </citation>
    <scope>NUCLEOTIDE SEQUENCE [LARGE SCALE GENOMIC DNA]</scope>
    <source>
        <strain evidence="2 4">AW1.3</strain>
    </source>
</reference>
<accession>A0A0P7MG10</accession>
<gene>
    <name evidence="2" type="ORF">ACU57_08445</name>
    <name evidence="1" type="ORF">C3F40_27650</name>
    <name evidence="3" type="ORF">SAMEA3752557_02532</name>
</gene>
<evidence type="ECO:0000313" key="2">
    <source>
        <dbReference type="EMBL" id="KPO14018.1"/>
    </source>
</evidence>
<organism evidence="2 4">
    <name type="scientific">Escherichia coli</name>
    <dbReference type="NCBI Taxonomy" id="562"/>
    <lineage>
        <taxon>Bacteria</taxon>
        <taxon>Pseudomonadati</taxon>
        <taxon>Pseudomonadota</taxon>
        <taxon>Gammaproteobacteria</taxon>
        <taxon>Enterobacterales</taxon>
        <taxon>Enterobacteriaceae</taxon>
        <taxon>Escherichia</taxon>
    </lineage>
</organism>
<dbReference type="EMBL" id="CP026399">
    <property type="protein sequence ID" value="AUY05187.1"/>
    <property type="molecule type" value="Genomic_DNA"/>
</dbReference>
<dbReference type="AlphaFoldDB" id="A0A0P7MG10"/>
<reference evidence="1 5" key="2">
    <citation type="journal article" date="2018" name="MBio">
        <title>Genomic Analysis of Hospital Plumbing Reveals Diverse Reservoir of Bacterial Plasmids Conferring Carbapenem Resistance.</title>
        <authorList>
            <consortium name="NISC Comparative Sequencing Program"/>
            <person name="Weingarten R.A."/>
            <person name="Johnson R.C."/>
            <person name="Conlan S."/>
            <person name="Ramsburg A.M."/>
            <person name="Dekker J.P."/>
            <person name="Lau A.F."/>
            <person name="Khil P."/>
            <person name="Odom R.T."/>
            <person name="Deming C."/>
            <person name="Park M."/>
            <person name="Thomas P.J."/>
            <person name="Henderson D.K."/>
            <person name="Palmore T.N."/>
            <person name="Segre J.A."/>
            <person name="Frank K.M."/>
        </authorList>
    </citation>
    <scope>NUCLEOTIDE SEQUENCE [LARGE SCALE GENOMIC DNA]</scope>
    <source>
        <strain evidence="1 5">ECONIH4</strain>
    </source>
</reference>
<evidence type="ECO:0000313" key="5">
    <source>
        <dbReference type="Proteomes" id="UP000239554"/>
    </source>
</evidence>
<protein>
    <submittedName>
        <fullName evidence="2">Uncharacterized protein</fullName>
    </submittedName>
</protein>
<proteinExistence type="predicted"/>